<organism evidence="1 2">
    <name type="scientific">Mycobacterium talmoniae</name>
    <dbReference type="NCBI Taxonomy" id="1858794"/>
    <lineage>
        <taxon>Bacteria</taxon>
        <taxon>Bacillati</taxon>
        <taxon>Actinomycetota</taxon>
        <taxon>Actinomycetes</taxon>
        <taxon>Mycobacteriales</taxon>
        <taxon>Mycobacteriaceae</taxon>
        <taxon>Mycobacterium</taxon>
    </lineage>
</organism>
<dbReference type="AlphaFoldDB" id="A0A2S8BDU7"/>
<name>A0A2S8BDU7_9MYCO</name>
<protein>
    <submittedName>
        <fullName evidence="1">Uncharacterized protein</fullName>
    </submittedName>
</protein>
<reference evidence="1 2" key="1">
    <citation type="journal article" date="2017" name="Int. J. Syst. Evol. Microbiol.">
        <title>Mycobacterium talmoniae sp. nov., a slowly growing mycobacterium isolated from human respiratory samples.</title>
        <authorList>
            <person name="Davidson R.M."/>
            <person name="DeGroote M.A."/>
            <person name="Marola J.L."/>
            <person name="Buss S."/>
            <person name="Jones V."/>
            <person name="McNeil M.R."/>
            <person name="Freifeld A.G."/>
            <person name="Elaine Epperson L."/>
            <person name="Hasan N.A."/>
            <person name="Jackson M."/>
            <person name="Iwen P.C."/>
            <person name="Salfinger M."/>
            <person name="Strong M."/>
        </authorList>
    </citation>
    <scope>NUCLEOTIDE SEQUENCE [LARGE SCALE GENOMIC DNA]</scope>
    <source>
        <strain evidence="1 2">ATCC BAA-2683</strain>
    </source>
</reference>
<sequence>MSLCSPLAGVVVAGCPRSRSGHTASTTTVATISRYDVVTPMTARVRPGWRWRLIWDSATCPSAAPTGANRNANTTDNVANVLTLPVAADGTSGGGFSVSALTSGA</sequence>
<evidence type="ECO:0000313" key="1">
    <source>
        <dbReference type="EMBL" id="PQM44815.1"/>
    </source>
</evidence>
<proteinExistence type="predicted"/>
<evidence type="ECO:0000313" key="2">
    <source>
        <dbReference type="Proteomes" id="UP000238296"/>
    </source>
</evidence>
<accession>A0A2S8BDU7</accession>
<dbReference type="EMBL" id="PPEA01000709">
    <property type="protein sequence ID" value="PQM44815.1"/>
    <property type="molecule type" value="Genomic_DNA"/>
</dbReference>
<gene>
    <name evidence="1" type="ORF">C1Y40_05021</name>
</gene>
<dbReference type="Proteomes" id="UP000238296">
    <property type="component" value="Unassembled WGS sequence"/>
</dbReference>
<comment type="caution">
    <text evidence="1">The sequence shown here is derived from an EMBL/GenBank/DDBJ whole genome shotgun (WGS) entry which is preliminary data.</text>
</comment>